<name>A0ABV8APZ1_9BACT</name>
<dbReference type="EMBL" id="JBHRZS010000006">
    <property type="protein sequence ID" value="MFC3879384.1"/>
    <property type="molecule type" value="Genomic_DNA"/>
</dbReference>
<evidence type="ECO:0000313" key="4">
    <source>
        <dbReference type="Proteomes" id="UP001595805"/>
    </source>
</evidence>
<dbReference type="Proteomes" id="UP001595805">
    <property type="component" value="Unassembled WGS sequence"/>
</dbReference>
<keyword evidence="1" id="KW-0175">Coiled coil</keyword>
<dbReference type="RefSeq" id="WP_377903762.1">
    <property type="nucleotide sequence ID" value="NZ_JBHRZS010000006.1"/>
</dbReference>
<keyword evidence="2" id="KW-0472">Membrane</keyword>
<comment type="caution">
    <text evidence="3">The sequence shown here is derived from an EMBL/GenBank/DDBJ whole genome shotgun (WGS) entry which is preliminary data.</text>
</comment>
<evidence type="ECO:0000256" key="1">
    <source>
        <dbReference type="SAM" id="Coils"/>
    </source>
</evidence>
<protein>
    <submittedName>
        <fullName evidence="3">DUF6090 family protein</fullName>
    </submittedName>
</protein>
<keyword evidence="2" id="KW-1133">Transmembrane helix</keyword>
<reference evidence="4" key="1">
    <citation type="journal article" date="2019" name="Int. J. Syst. Evol. Microbiol.">
        <title>The Global Catalogue of Microorganisms (GCM) 10K type strain sequencing project: providing services to taxonomists for standard genome sequencing and annotation.</title>
        <authorList>
            <consortium name="The Broad Institute Genomics Platform"/>
            <consortium name="The Broad Institute Genome Sequencing Center for Infectious Disease"/>
            <person name="Wu L."/>
            <person name="Ma J."/>
        </authorList>
    </citation>
    <scope>NUCLEOTIDE SEQUENCE [LARGE SCALE GENOMIC DNA]</scope>
    <source>
        <strain evidence="4">CCUG 60523</strain>
    </source>
</reference>
<dbReference type="InterPro" id="IPR045749">
    <property type="entry name" value="DUF6090"/>
</dbReference>
<organism evidence="3 4">
    <name type="scientific">Algoriphagus namhaensis</name>
    <dbReference type="NCBI Taxonomy" id="915353"/>
    <lineage>
        <taxon>Bacteria</taxon>
        <taxon>Pseudomonadati</taxon>
        <taxon>Bacteroidota</taxon>
        <taxon>Cytophagia</taxon>
        <taxon>Cytophagales</taxon>
        <taxon>Cyclobacteriaceae</taxon>
        <taxon>Algoriphagus</taxon>
    </lineage>
</organism>
<keyword evidence="4" id="KW-1185">Reference proteome</keyword>
<evidence type="ECO:0000256" key="2">
    <source>
        <dbReference type="SAM" id="Phobius"/>
    </source>
</evidence>
<sequence length="242" mass="28581">MIKFFRKIRQNLLMENKTGKYFKYAIGEILLVIIGILIAVSINGWNEDRKLANEEQALLKDLKQEMELNLKSLEKVIAQHEESLKAAEEMMKLFDDRDTFNKMPVETFWELCGKMETNSTYDPQSGILNSLINSGRLNLFSNKELKYLLASFKELTVDAFEDTHAIQRERPTLMHQTYLGGYEKKNGEIISYNSKQRYDNEEFRLYTWLYFIVTRRGGLKEERDLKQELEKIINLINQEIKE</sequence>
<accession>A0ABV8APZ1</accession>
<feature type="transmembrane region" description="Helical" evidence="2">
    <location>
        <begin position="21"/>
        <end position="45"/>
    </location>
</feature>
<evidence type="ECO:0000313" key="3">
    <source>
        <dbReference type="EMBL" id="MFC3879384.1"/>
    </source>
</evidence>
<proteinExistence type="predicted"/>
<feature type="coiled-coil region" evidence="1">
    <location>
        <begin position="56"/>
        <end position="97"/>
    </location>
</feature>
<dbReference type="Pfam" id="PF19578">
    <property type="entry name" value="DUF6090"/>
    <property type="match status" value="1"/>
</dbReference>
<keyword evidence="2" id="KW-0812">Transmembrane</keyword>
<gene>
    <name evidence="3" type="ORF">ACFOSV_04330</name>
</gene>